<dbReference type="Proteomes" id="UP000029579">
    <property type="component" value="Unassembled WGS sequence"/>
</dbReference>
<keyword evidence="1" id="KW-0732">Signal</keyword>
<dbReference type="eggNOG" id="ENOG502Z81P">
    <property type="taxonomic scope" value="Bacteria"/>
</dbReference>
<feature type="signal peptide" evidence="1">
    <location>
        <begin position="1"/>
        <end position="23"/>
    </location>
</feature>
<reference evidence="2 3" key="1">
    <citation type="submission" date="2014-07" db="EMBL/GenBank/DDBJ databases">
        <authorList>
            <person name="McCorrison J."/>
            <person name="Sanka R."/>
            <person name="Torralba M."/>
            <person name="Gillis M."/>
            <person name="Haft D.H."/>
            <person name="Methe B."/>
            <person name="Sutton G."/>
            <person name="Nelson K.E."/>
        </authorList>
    </citation>
    <scope>NUCLEOTIDE SEQUENCE [LARGE SCALE GENOMIC DNA]</scope>
    <source>
        <strain evidence="2 3">S7-1-13</strain>
    </source>
</reference>
<sequence length="494" mass="56994">MKKIFKLIIIFTFAIIFSSCINANKDDLSDLIQTPKQDNPIIEGTWEVVEVKGNKQEEKTNNIKLGDKLYVNKNLVAINESYAFPPSFNSKYVKLSDYLKNRGIEISKDFKDRNVIVINASQGQLFSRDLIITGDKYLFLIKDENIISLKKISDKVDAKVLDSYAKLASKERTTTDEGEDIAEDLSLLLGVRERVDPESDNALYKYYTYLIRIEPDDTIKYQKAEDIFIKNQDEYWKVSLDLNNFTDLYDEIRAYPVKANEKENKDLILKNYTFKNIDLNMRLNFVSKDFISIDYTNNDNSNPIRKYALMETNNIAVNKFISLEEFTGEDQSDLIFKEKVKEEVNKNFSKTDMKDISFDNTNFGIVRNQGIWAFQSSISKGKGDEFVQNFFNVDIAIGDSILNPNNSSISRDQVYNINTQFKDYLLLANKRYILIQTPDEILIHRIRDGIIEKSPVYAIATRVPSSIISIDQFLGSNATDVEKAFEKYNTVIEK</sequence>
<organism evidence="2 3">
    <name type="scientific">Anaerococcus lactolyticus S7-1-13</name>
    <dbReference type="NCBI Taxonomy" id="1284686"/>
    <lineage>
        <taxon>Bacteria</taxon>
        <taxon>Bacillati</taxon>
        <taxon>Bacillota</taxon>
        <taxon>Tissierellia</taxon>
        <taxon>Tissierellales</taxon>
        <taxon>Peptoniphilaceae</taxon>
        <taxon>Anaerococcus</taxon>
    </lineage>
</organism>
<dbReference type="EMBL" id="JRMW01000043">
    <property type="protein sequence ID" value="KGF03114.1"/>
    <property type="molecule type" value="Genomic_DNA"/>
</dbReference>
<evidence type="ECO:0008006" key="4">
    <source>
        <dbReference type="Google" id="ProtNLM"/>
    </source>
</evidence>
<evidence type="ECO:0000313" key="3">
    <source>
        <dbReference type="Proteomes" id="UP000029579"/>
    </source>
</evidence>
<dbReference type="PROSITE" id="PS51257">
    <property type="entry name" value="PROKAR_LIPOPROTEIN"/>
    <property type="match status" value="1"/>
</dbReference>
<protein>
    <recommendedName>
        <fullName evidence="4">Lipoprotein</fullName>
    </recommendedName>
</protein>
<proteinExistence type="predicted"/>
<evidence type="ECO:0000256" key="1">
    <source>
        <dbReference type="SAM" id="SignalP"/>
    </source>
</evidence>
<accession>A0A095Z3N8</accession>
<name>A0A095Z3N8_9FIRM</name>
<feature type="chain" id="PRO_5038816056" description="Lipoprotein" evidence="1">
    <location>
        <begin position="24"/>
        <end position="494"/>
    </location>
</feature>
<dbReference type="RefSeq" id="WP_004827446.1">
    <property type="nucleotide sequence ID" value="NZ_JRMW01000043.1"/>
</dbReference>
<evidence type="ECO:0000313" key="2">
    <source>
        <dbReference type="EMBL" id="KGF03114.1"/>
    </source>
</evidence>
<comment type="caution">
    <text evidence="2">The sequence shown here is derived from an EMBL/GenBank/DDBJ whole genome shotgun (WGS) entry which is preliminary data.</text>
</comment>
<gene>
    <name evidence="2" type="ORF">HMPREF1630_08980</name>
</gene>
<dbReference type="AlphaFoldDB" id="A0A095Z3N8"/>
<dbReference type="OrthoDB" id="2677224at2"/>